<dbReference type="AlphaFoldDB" id="A0A6G3TIY6"/>
<evidence type="ECO:0000313" key="3">
    <source>
        <dbReference type="EMBL" id="NEC36677.1"/>
    </source>
</evidence>
<evidence type="ECO:0000313" key="4">
    <source>
        <dbReference type="Proteomes" id="UP000475666"/>
    </source>
</evidence>
<sequence>MRVVVAGATGLIGSRTVVRLRDHGVEVVPVSRGEGVDVSTGQGLDRALRGAEVIVDVTDAPSRRQQAGTAFFTTATGNLLQAAAAANVEHYVALSVVGSDRIGAGYFQAKAAQEDLVRHTTVPYSVVRATPFHESVEAAAAAGTRPDGVHVPPLLLRPVSADDVAALLAHVAVGLPQFGVVETAGPEEFRLEDMTADVLALLGRPGPVIADARAPFFGAVLEERALLPGPDARLAHHTFTEWLKSR</sequence>
<dbReference type="InterPro" id="IPR016040">
    <property type="entry name" value="NAD(P)-bd_dom"/>
</dbReference>
<dbReference type="PANTHER" id="PTHR42748:SF3">
    <property type="entry name" value="BLL4366 PROTEIN"/>
    <property type="match status" value="1"/>
</dbReference>
<protein>
    <submittedName>
        <fullName evidence="3">NAD(P)H-binding protein</fullName>
    </submittedName>
</protein>
<evidence type="ECO:0000259" key="2">
    <source>
        <dbReference type="Pfam" id="PF13460"/>
    </source>
</evidence>
<accession>A0A6G3TIY6</accession>
<dbReference type="SUPFAM" id="SSF51735">
    <property type="entry name" value="NAD(P)-binding Rossmann-fold domains"/>
    <property type="match status" value="1"/>
</dbReference>
<dbReference type="EMBL" id="JAAGMQ010000785">
    <property type="protein sequence ID" value="NEC36677.1"/>
    <property type="molecule type" value="Genomic_DNA"/>
</dbReference>
<dbReference type="InterPro" id="IPR051164">
    <property type="entry name" value="NmrA-like_oxidored"/>
</dbReference>
<dbReference type="PANTHER" id="PTHR42748">
    <property type="entry name" value="NITROGEN METABOLITE REPRESSION PROTEIN NMRA FAMILY MEMBER"/>
    <property type="match status" value="1"/>
</dbReference>
<dbReference type="RefSeq" id="WP_164277722.1">
    <property type="nucleotide sequence ID" value="NZ_JAAGMQ010000785.1"/>
</dbReference>
<dbReference type="Pfam" id="PF13460">
    <property type="entry name" value="NAD_binding_10"/>
    <property type="match status" value="1"/>
</dbReference>
<organism evidence="3 4">
    <name type="scientific">Streptomyces rubrogriseus</name>
    <dbReference type="NCBI Taxonomy" id="194673"/>
    <lineage>
        <taxon>Bacteria</taxon>
        <taxon>Bacillati</taxon>
        <taxon>Actinomycetota</taxon>
        <taxon>Actinomycetes</taxon>
        <taxon>Kitasatosporales</taxon>
        <taxon>Streptomycetaceae</taxon>
        <taxon>Streptomyces</taxon>
        <taxon>Streptomyces violaceoruber group</taxon>
    </lineage>
</organism>
<evidence type="ECO:0000256" key="1">
    <source>
        <dbReference type="ARBA" id="ARBA00022857"/>
    </source>
</evidence>
<gene>
    <name evidence="3" type="ORF">G3I66_26415</name>
</gene>
<dbReference type="Proteomes" id="UP000475666">
    <property type="component" value="Unassembled WGS sequence"/>
</dbReference>
<dbReference type="Gene3D" id="3.40.50.720">
    <property type="entry name" value="NAD(P)-binding Rossmann-like Domain"/>
    <property type="match status" value="1"/>
</dbReference>
<reference evidence="3 4" key="1">
    <citation type="submission" date="2020-01" db="EMBL/GenBank/DDBJ databases">
        <title>Insect and environment-associated Actinomycetes.</title>
        <authorList>
            <person name="Currrie C."/>
            <person name="Chevrette M."/>
            <person name="Carlson C."/>
            <person name="Stubbendieck R."/>
            <person name="Wendt-Pienkowski E."/>
        </authorList>
    </citation>
    <scope>NUCLEOTIDE SEQUENCE [LARGE SCALE GENOMIC DNA]</scope>
    <source>
        <strain evidence="3 4">SID7739</strain>
    </source>
</reference>
<keyword evidence="1" id="KW-0521">NADP</keyword>
<feature type="domain" description="NAD(P)-binding" evidence="2">
    <location>
        <begin position="37"/>
        <end position="171"/>
    </location>
</feature>
<proteinExistence type="predicted"/>
<dbReference type="InterPro" id="IPR036291">
    <property type="entry name" value="NAD(P)-bd_dom_sf"/>
</dbReference>
<name>A0A6G3TIY6_9ACTN</name>
<comment type="caution">
    <text evidence="3">The sequence shown here is derived from an EMBL/GenBank/DDBJ whole genome shotgun (WGS) entry which is preliminary data.</text>
</comment>